<dbReference type="AlphaFoldDB" id="A0A368GIQ0"/>
<accession>A0A368GIQ0</accession>
<comment type="caution">
    <text evidence="1">The sequence shown here is derived from an EMBL/GenBank/DDBJ whole genome shotgun (WGS) entry which is preliminary data.</text>
</comment>
<dbReference type="EMBL" id="JOJR01000134">
    <property type="protein sequence ID" value="RCN44254.1"/>
    <property type="molecule type" value="Genomic_DNA"/>
</dbReference>
<evidence type="ECO:0000313" key="2">
    <source>
        <dbReference type="Proteomes" id="UP000252519"/>
    </source>
</evidence>
<gene>
    <name evidence="1" type="ORF">ANCCAN_09772</name>
</gene>
<evidence type="ECO:0000313" key="1">
    <source>
        <dbReference type="EMBL" id="RCN44254.1"/>
    </source>
</evidence>
<name>A0A368GIQ0_ANCCA</name>
<keyword evidence="2" id="KW-1185">Reference proteome</keyword>
<dbReference type="Proteomes" id="UP000252519">
    <property type="component" value="Unassembled WGS sequence"/>
</dbReference>
<proteinExistence type="predicted"/>
<organism evidence="1 2">
    <name type="scientific">Ancylostoma caninum</name>
    <name type="common">Dog hookworm</name>
    <dbReference type="NCBI Taxonomy" id="29170"/>
    <lineage>
        <taxon>Eukaryota</taxon>
        <taxon>Metazoa</taxon>
        <taxon>Ecdysozoa</taxon>
        <taxon>Nematoda</taxon>
        <taxon>Chromadorea</taxon>
        <taxon>Rhabditida</taxon>
        <taxon>Rhabditina</taxon>
        <taxon>Rhabditomorpha</taxon>
        <taxon>Strongyloidea</taxon>
        <taxon>Ancylostomatidae</taxon>
        <taxon>Ancylostomatinae</taxon>
        <taxon>Ancylostoma</taxon>
    </lineage>
</organism>
<sequence>MHCHDRRVDICHLHSSTLLPRLQSSRWYSRTSCYFVNSVDDSSELHLRSCCYICAGFLYYCESAGAGADYRHWIGAADDRKTSVSRIFRKHIREHFSRLLHHINRVLFGSVRIFRLELP</sequence>
<protein>
    <submittedName>
        <fullName evidence="1">Uncharacterized protein</fullName>
    </submittedName>
</protein>
<reference evidence="1 2" key="1">
    <citation type="submission" date="2014-10" db="EMBL/GenBank/DDBJ databases">
        <title>Draft genome of the hookworm Ancylostoma caninum.</title>
        <authorList>
            <person name="Mitreva M."/>
        </authorList>
    </citation>
    <scope>NUCLEOTIDE SEQUENCE [LARGE SCALE GENOMIC DNA]</scope>
    <source>
        <strain evidence="1 2">Baltimore</strain>
    </source>
</reference>